<reference evidence="1 2" key="1">
    <citation type="journal article" date="2006" name="Science">
        <title>The genome of black cottonwood, Populus trichocarpa (Torr. &amp; Gray).</title>
        <authorList>
            <person name="Tuskan G.A."/>
            <person name="Difazio S."/>
            <person name="Jansson S."/>
            <person name="Bohlmann J."/>
            <person name="Grigoriev I."/>
            <person name="Hellsten U."/>
            <person name="Putnam N."/>
            <person name="Ralph S."/>
            <person name="Rombauts S."/>
            <person name="Salamov A."/>
            <person name="Schein J."/>
            <person name="Sterck L."/>
            <person name="Aerts A."/>
            <person name="Bhalerao R.R."/>
            <person name="Bhalerao R.P."/>
            <person name="Blaudez D."/>
            <person name="Boerjan W."/>
            <person name="Brun A."/>
            <person name="Brunner A."/>
            <person name="Busov V."/>
            <person name="Campbell M."/>
            <person name="Carlson J."/>
            <person name="Chalot M."/>
            <person name="Chapman J."/>
            <person name="Chen G.L."/>
            <person name="Cooper D."/>
            <person name="Coutinho P.M."/>
            <person name="Couturier J."/>
            <person name="Covert S."/>
            <person name="Cronk Q."/>
            <person name="Cunningham R."/>
            <person name="Davis J."/>
            <person name="Degroeve S."/>
            <person name="Dejardin A."/>
            <person name="Depamphilis C."/>
            <person name="Detter J."/>
            <person name="Dirks B."/>
            <person name="Dubchak I."/>
            <person name="Duplessis S."/>
            <person name="Ehlting J."/>
            <person name="Ellis B."/>
            <person name="Gendler K."/>
            <person name="Goodstein D."/>
            <person name="Gribskov M."/>
            <person name="Grimwood J."/>
            <person name="Groover A."/>
            <person name="Gunter L."/>
            <person name="Hamberger B."/>
            <person name="Heinze B."/>
            <person name="Helariutta Y."/>
            <person name="Henrissat B."/>
            <person name="Holligan D."/>
            <person name="Holt R."/>
            <person name="Huang W."/>
            <person name="Islam-Faridi N."/>
            <person name="Jones S."/>
            <person name="Jones-Rhoades M."/>
            <person name="Jorgensen R."/>
            <person name="Joshi C."/>
            <person name="Kangasjarvi J."/>
            <person name="Karlsson J."/>
            <person name="Kelleher C."/>
            <person name="Kirkpatrick R."/>
            <person name="Kirst M."/>
            <person name="Kohler A."/>
            <person name="Kalluri U."/>
            <person name="Larimer F."/>
            <person name="Leebens-Mack J."/>
            <person name="Leple J.C."/>
            <person name="Locascio P."/>
            <person name="Lou Y."/>
            <person name="Lucas S."/>
            <person name="Martin F."/>
            <person name="Montanini B."/>
            <person name="Napoli C."/>
            <person name="Nelson D.R."/>
            <person name="Nelson C."/>
            <person name="Nieminen K."/>
            <person name="Nilsson O."/>
            <person name="Pereda V."/>
            <person name="Peter G."/>
            <person name="Philippe R."/>
            <person name="Pilate G."/>
            <person name="Poliakov A."/>
            <person name="Razumovskaya J."/>
            <person name="Richardson P."/>
            <person name="Rinaldi C."/>
            <person name="Ritland K."/>
            <person name="Rouze P."/>
            <person name="Ryaboy D."/>
            <person name="Schmutz J."/>
            <person name="Schrader J."/>
            <person name="Segerman B."/>
            <person name="Shin H."/>
            <person name="Siddiqui A."/>
            <person name="Sterky F."/>
            <person name="Terry A."/>
            <person name="Tsai C.J."/>
            <person name="Uberbacher E."/>
            <person name="Unneberg P."/>
            <person name="Vahala J."/>
            <person name="Wall K."/>
            <person name="Wessler S."/>
            <person name="Yang G."/>
            <person name="Yin T."/>
            <person name="Douglas C."/>
            <person name="Marra M."/>
            <person name="Sandberg G."/>
            <person name="Van de Peer Y."/>
            <person name="Rokhsar D."/>
        </authorList>
    </citation>
    <scope>NUCLEOTIDE SEQUENCE [LARGE SCALE GENOMIC DNA]</scope>
    <source>
        <strain evidence="2">cv. Nisqually</strain>
    </source>
</reference>
<comment type="caution">
    <text evidence="1">The sequence shown here is derived from an EMBL/GenBank/DDBJ whole genome shotgun (WGS) entry which is preliminary data.</text>
</comment>
<evidence type="ECO:0000313" key="1">
    <source>
        <dbReference type="EMBL" id="KAI9400685.1"/>
    </source>
</evidence>
<sequence length="75" mass="8341">MLIETCFLPFLSLFFLPCERASFVYSLLQVKLLSQPQTLPTNIKERVLVAANTSTSSSIKAVIFLPLLQNPGKGR</sequence>
<evidence type="ECO:0000313" key="2">
    <source>
        <dbReference type="Proteomes" id="UP000006729"/>
    </source>
</evidence>
<accession>A0ACC0TGH4</accession>
<proteinExistence type="predicted"/>
<dbReference type="Proteomes" id="UP000006729">
    <property type="component" value="Chromosome 1"/>
</dbReference>
<protein>
    <submittedName>
        <fullName evidence="1">Uncharacterized protein</fullName>
    </submittedName>
</protein>
<organism evidence="1 2">
    <name type="scientific">Populus trichocarpa</name>
    <name type="common">Western balsam poplar</name>
    <name type="synonym">Populus balsamifera subsp. trichocarpa</name>
    <dbReference type="NCBI Taxonomy" id="3694"/>
    <lineage>
        <taxon>Eukaryota</taxon>
        <taxon>Viridiplantae</taxon>
        <taxon>Streptophyta</taxon>
        <taxon>Embryophyta</taxon>
        <taxon>Tracheophyta</taxon>
        <taxon>Spermatophyta</taxon>
        <taxon>Magnoliopsida</taxon>
        <taxon>eudicotyledons</taxon>
        <taxon>Gunneridae</taxon>
        <taxon>Pentapetalae</taxon>
        <taxon>rosids</taxon>
        <taxon>fabids</taxon>
        <taxon>Malpighiales</taxon>
        <taxon>Salicaceae</taxon>
        <taxon>Saliceae</taxon>
        <taxon>Populus</taxon>
    </lineage>
</organism>
<gene>
    <name evidence="1" type="ORF">POPTR_001G020250v4</name>
</gene>
<dbReference type="EMBL" id="CM009290">
    <property type="protein sequence ID" value="KAI9400685.1"/>
    <property type="molecule type" value="Genomic_DNA"/>
</dbReference>
<name>A0ACC0TGH4_POPTR</name>
<keyword evidence="2" id="KW-1185">Reference proteome</keyword>